<accession>A0A0J8J9W8</accession>
<organism evidence="3 4">
    <name type="scientific">Listeria fleischmannii 1991</name>
    <dbReference type="NCBI Taxonomy" id="1430899"/>
    <lineage>
        <taxon>Bacteria</taxon>
        <taxon>Bacillati</taxon>
        <taxon>Bacillota</taxon>
        <taxon>Bacilli</taxon>
        <taxon>Bacillales</taxon>
        <taxon>Listeriaceae</taxon>
        <taxon>Listeria</taxon>
    </lineage>
</organism>
<dbReference type="PANTHER" id="PTHR12598">
    <property type="entry name" value="COPPER HOMEOSTASIS PROTEIN CUTC"/>
    <property type="match status" value="1"/>
</dbReference>
<gene>
    <name evidence="2" type="primary">cutC</name>
    <name evidence="3" type="ORF">X560_0188</name>
</gene>
<comment type="caution">
    <text evidence="3">The sequence shown here is derived from an EMBL/GenBank/DDBJ whole genome shotgun (WGS) entry which is preliminary data.</text>
</comment>
<dbReference type="PANTHER" id="PTHR12598:SF0">
    <property type="entry name" value="COPPER HOMEOSTASIS PROTEIN CUTC HOMOLOG"/>
    <property type="match status" value="1"/>
</dbReference>
<sequence length="233" mass="25642">MNKMLEVIVQNAEDAKRAEAYGADRMEVVSAISEGGLTPSYGAISEIVKSSKLEAMMMIRPHSFSFVYGDADIRAMKRDIEVAKEVGAAGIVFGALTKEGKIDTALLEQVIKWKGQLKLTFHRALEDASDIEEAYQVLRSYGRDIDQILTSGGTDSALDSLPRLKRWIEDSRKMPDSFQILVGSGVTSTNIAEFQEALHHTDYHVGSGARAEGHFASQLDSQKLAILKEHILN</sequence>
<proteinExistence type="inferred from homology"/>
<dbReference type="PATRIC" id="fig|1430899.3.peg.189"/>
<comment type="caution">
    <text evidence="2">Once thought to be involved in copper homeostasis, experiments in E.coli have shown this is not the case.</text>
</comment>
<dbReference type="EMBL" id="AZHO01000004">
    <property type="protein sequence ID" value="KMT61121.1"/>
    <property type="molecule type" value="Genomic_DNA"/>
</dbReference>
<dbReference type="FunFam" id="3.20.20.380:FF:000004">
    <property type="entry name" value="Copper homeostasis protein CutC"/>
    <property type="match status" value="1"/>
</dbReference>
<dbReference type="Proteomes" id="UP000052258">
    <property type="component" value="Unassembled WGS sequence"/>
</dbReference>
<keyword evidence="2" id="KW-0963">Cytoplasm</keyword>
<protein>
    <recommendedName>
        <fullName evidence="2">PF03932 family protein CutC</fullName>
    </recommendedName>
</protein>
<dbReference type="GO" id="GO:0005507">
    <property type="term" value="F:copper ion binding"/>
    <property type="evidence" value="ECO:0007669"/>
    <property type="project" value="TreeGrafter"/>
</dbReference>
<dbReference type="AlphaFoldDB" id="A0A0J8J9W8"/>
<dbReference type="GO" id="GO:0005737">
    <property type="term" value="C:cytoplasm"/>
    <property type="evidence" value="ECO:0007669"/>
    <property type="project" value="UniProtKB-SubCell"/>
</dbReference>
<dbReference type="SUPFAM" id="SSF110395">
    <property type="entry name" value="CutC-like"/>
    <property type="match status" value="1"/>
</dbReference>
<name>A0A0J8J9W8_9LIST</name>
<evidence type="ECO:0000256" key="2">
    <source>
        <dbReference type="HAMAP-Rule" id="MF_00795"/>
    </source>
</evidence>
<evidence type="ECO:0000313" key="3">
    <source>
        <dbReference type="EMBL" id="KMT61121.1"/>
    </source>
</evidence>
<comment type="subcellular location">
    <subcellularLocation>
        <location evidence="2">Cytoplasm</location>
    </subcellularLocation>
</comment>
<evidence type="ECO:0000313" key="4">
    <source>
        <dbReference type="Proteomes" id="UP000052258"/>
    </source>
</evidence>
<reference evidence="3 4" key="1">
    <citation type="journal article" date="2015" name="Genome Biol. Evol.">
        <title>Comparative Genomics of Listeria Sensu Lato: Genus-Wide Differences in Evolutionary Dynamics and the Progressive Gain of Complex, Potentially Pathogenicity-Related Traits through Lateral Gene Transfer.</title>
        <authorList>
            <person name="Chiara M."/>
            <person name="Caruso M."/>
            <person name="D'Erchia A.M."/>
            <person name="Manzari C."/>
            <person name="Fraccalvieri R."/>
            <person name="Goffredo E."/>
            <person name="Latorre L."/>
            <person name="Miccolupo A."/>
            <person name="Padalino I."/>
            <person name="Santagada G."/>
            <person name="Chiocco D."/>
            <person name="Pesole G."/>
            <person name="Horner D.S."/>
            <person name="Parisi A."/>
        </authorList>
    </citation>
    <scope>NUCLEOTIDE SEQUENCE [LARGE SCALE GENOMIC DNA]</scope>
    <source>
        <strain evidence="3 4">1991</strain>
    </source>
</reference>
<comment type="similarity">
    <text evidence="1 2">Belongs to the CutC family.</text>
</comment>
<dbReference type="HAMAP" id="MF_00795">
    <property type="entry name" value="CutC"/>
    <property type="match status" value="1"/>
</dbReference>
<dbReference type="InterPro" id="IPR005627">
    <property type="entry name" value="CutC-like"/>
</dbReference>
<evidence type="ECO:0000256" key="1">
    <source>
        <dbReference type="ARBA" id="ARBA00007768"/>
    </source>
</evidence>
<dbReference type="InterPro" id="IPR036822">
    <property type="entry name" value="CutC-like_dom_sf"/>
</dbReference>
<dbReference type="Pfam" id="PF03932">
    <property type="entry name" value="CutC"/>
    <property type="match status" value="1"/>
</dbReference>
<keyword evidence="4" id="KW-1185">Reference proteome</keyword>
<dbReference type="Gene3D" id="3.20.20.380">
    <property type="entry name" value="Copper homeostasis (CutC) domain"/>
    <property type="match status" value="1"/>
</dbReference>